<dbReference type="Proteomes" id="UP001319874">
    <property type="component" value="Chromosome 3"/>
</dbReference>
<reference evidence="1 2" key="1">
    <citation type="journal article" date="2022" name="Front. Microbiol.">
        <title>Identification and characterization of a novel class of self-sufficient cytochrome P450 hydroxylase involved in cyclohexanecarboxylate degradation in Paraburkholderia terrae strain KU-64.</title>
        <authorList>
            <person name="Yamamoto T."/>
            <person name="Hasegawa Y."/>
            <person name="Iwaki H."/>
        </authorList>
    </citation>
    <scope>NUCLEOTIDE SEQUENCE [LARGE SCALE GENOMIC DNA]</scope>
    <source>
        <strain evidence="1 2">KU-64</strain>
    </source>
</reference>
<keyword evidence="2" id="KW-1185">Reference proteome</keyword>
<evidence type="ECO:0000313" key="2">
    <source>
        <dbReference type="Proteomes" id="UP001319874"/>
    </source>
</evidence>
<accession>A0ABN6JTM4</accession>
<gene>
    <name evidence="1" type="ORF">PTKU64_80160</name>
</gene>
<name>A0ABN6JTM4_9BURK</name>
<sequence length="161" mass="17399">MFNLQLHSAEKQKIQALANGNATKEARLTAAAVVPRGDSIHPNSGYWMSPHQAQAVAITTQEQAGQALGLPAAQAANILNNGVDYYSITPKSGSVPNVFMSDIAGTSQGNVVTSPFAQQTIVPNRSKRTSPTLVNLFMLKPNRCLSSPMQNFWARREAYRS</sequence>
<evidence type="ECO:0000313" key="1">
    <source>
        <dbReference type="EMBL" id="BCZ84341.1"/>
    </source>
</evidence>
<proteinExistence type="predicted"/>
<dbReference type="EMBL" id="AP024957">
    <property type="protein sequence ID" value="BCZ84341.1"/>
    <property type="molecule type" value="Genomic_DNA"/>
</dbReference>
<protein>
    <submittedName>
        <fullName evidence="1">Uncharacterized protein</fullName>
    </submittedName>
</protein>
<organism evidence="1 2">
    <name type="scientific">Paraburkholderia terrae</name>
    <dbReference type="NCBI Taxonomy" id="311230"/>
    <lineage>
        <taxon>Bacteria</taxon>
        <taxon>Pseudomonadati</taxon>
        <taxon>Pseudomonadota</taxon>
        <taxon>Betaproteobacteria</taxon>
        <taxon>Burkholderiales</taxon>
        <taxon>Burkholderiaceae</taxon>
        <taxon>Paraburkholderia</taxon>
    </lineage>
</organism>